<dbReference type="EMBL" id="UGOA01000001">
    <property type="protein sequence ID" value="STX43942.1"/>
    <property type="molecule type" value="Genomic_DNA"/>
</dbReference>
<dbReference type="Proteomes" id="UP000254677">
    <property type="component" value="Unassembled WGS sequence"/>
</dbReference>
<gene>
    <name evidence="1" type="ORF">NCTC13292_02476</name>
</gene>
<proteinExistence type="predicted"/>
<reference evidence="1 2" key="1">
    <citation type="submission" date="2018-06" db="EMBL/GenBank/DDBJ databases">
        <authorList>
            <consortium name="Pathogen Informatics"/>
            <person name="Doyle S."/>
        </authorList>
    </citation>
    <scope>NUCLEOTIDE SEQUENCE [LARGE SCALE GENOMIC DNA]</scope>
    <source>
        <strain evidence="1 2">NCTC13292</strain>
    </source>
</reference>
<evidence type="ECO:0000313" key="2">
    <source>
        <dbReference type="Proteomes" id="UP000254677"/>
    </source>
</evidence>
<dbReference type="AlphaFoldDB" id="A0A378J873"/>
<dbReference type="RefSeq" id="WP_181879391.1">
    <property type="nucleotide sequence ID" value="NZ_CAXYJE010000002.1"/>
</dbReference>
<evidence type="ECO:0000313" key="1">
    <source>
        <dbReference type="EMBL" id="STX43942.1"/>
    </source>
</evidence>
<dbReference type="Pfam" id="PF11185">
    <property type="entry name" value="DUF2971"/>
    <property type="match status" value="1"/>
</dbReference>
<keyword evidence="2" id="KW-1185">Reference proteome</keyword>
<sequence length="261" mass="30657">MGLIEPHALLLRAPREKQLLYKIMTIENLIRSILGEYLYFNRVDSYKDFKNADPNDGEQLPLERIINERSYFEKDPSFSGANYYDRARSRTYACCFSLENSDFIWRNYGKGGKKGKVCLVFDFGKLRATLNQSLQASNVHFQYNGHQCNQIFDINYGLVDYVRRDKVQSDFKYLRNPIEYIYIKDKRHKNDNELRISLSALGWGSFKLNDGTLIVFPSSLFMAFDYRTAINNKTIVKILAKKEEELDCFEFIKNFRVTSEL</sequence>
<name>A0A378J873_9GAMM</name>
<organism evidence="1 2">
    <name type="scientific">Legionella donaldsonii</name>
    <dbReference type="NCBI Taxonomy" id="45060"/>
    <lineage>
        <taxon>Bacteria</taxon>
        <taxon>Pseudomonadati</taxon>
        <taxon>Pseudomonadota</taxon>
        <taxon>Gammaproteobacteria</taxon>
        <taxon>Legionellales</taxon>
        <taxon>Legionellaceae</taxon>
        <taxon>Legionella</taxon>
    </lineage>
</organism>
<dbReference type="InterPro" id="IPR021352">
    <property type="entry name" value="DUF2971"/>
</dbReference>
<accession>A0A378J873</accession>
<evidence type="ECO:0008006" key="3">
    <source>
        <dbReference type="Google" id="ProtNLM"/>
    </source>
</evidence>
<protein>
    <recommendedName>
        <fullName evidence="3">DUF2971 domain-containing protein</fullName>
    </recommendedName>
</protein>